<organism evidence="1 2">
    <name type="scientific">Helicobacter jaachi</name>
    <dbReference type="NCBI Taxonomy" id="1677920"/>
    <lineage>
        <taxon>Bacteria</taxon>
        <taxon>Pseudomonadati</taxon>
        <taxon>Campylobacterota</taxon>
        <taxon>Epsilonproteobacteria</taxon>
        <taxon>Campylobacterales</taxon>
        <taxon>Helicobacteraceae</taxon>
        <taxon>Helicobacter</taxon>
    </lineage>
</organism>
<reference evidence="1 2" key="1">
    <citation type="journal article" date="2014" name="Genome Announc.">
        <title>Draft genome sequences of eight enterohepatic helicobacter species isolated from both laboratory and wild rodents.</title>
        <authorList>
            <person name="Sheh A."/>
            <person name="Shen Z."/>
            <person name="Fox J.G."/>
        </authorList>
    </citation>
    <scope>NUCLEOTIDE SEQUENCE [LARGE SCALE GENOMIC DNA]</scope>
    <source>
        <strain evidence="1 2">MIT 09-6949</strain>
    </source>
</reference>
<keyword evidence="2" id="KW-1185">Reference proteome</keyword>
<accession>A0A4U8TAC4</accession>
<dbReference type="OrthoDB" id="5326488at2"/>
<dbReference type="Gene3D" id="1.10.1200.10">
    <property type="entry name" value="ACP-like"/>
    <property type="match status" value="1"/>
</dbReference>
<dbReference type="STRING" id="1677920.LS71_09335"/>
<dbReference type="SUPFAM" id="SSF47336">
    <property type="entry name" value="ACP-like"/>
    <property type="match status" value="1"/>
</dbReference>
<dbReference type="Proteomes" id="UP000029733">
    <property type="component" value="Unassembled WGS sequence"/>
</dbReference>
<name>A0A4U8TAC4_9HELI</name>
<proteinExistence type="predicted"/>
<evidence type="ECO:0000313" key="2">
    <source>
        <dbReference type="Proteomes" id="UP000029733"/>
    </source>
</evidence>
<protein>
    <submittedName>
        <fullName evidence="1">Acyl carrier protein</fullName>
    </submittedName>
</protein>
<dbReference type="InterPro" id="IPR036736">
    <property type="entry name" value="ACP-like_sf"/>
</dbReference>
<evidence type="ECO:0000313" key="1">
    <source>
        <dbReference type="EMBL" id="TLD96624.1"/>
    </source>
</evidence>
<sequence length="76" mass="8300">MEQQVYEILSNILETPANAQTALSMSSCPAWTSLAHIDIIMSCEETFDIAFGQEDLPTLTSQEALIAKIAELVNAK</sequence>
<dbReference type="RefSeq" id="WP_034357122.1">
    <property type="nucleotide sequence ID" value="NZ_JRPR02000003.1"/>
</dbReference>
<dbReference type="EMBL" id="JRPR02000003">
    <property type="protein sequence ID" value="TLD96624.1"/>
    <property type="molecule type" value="Genomic_DNA"/>
</dbReference>
<comment type="caution">
    <text evidence="1">The sequence shown here is derived from an EMBL/GenBank/DDBJ whole genome shotgun (WGS) entry which is preliminary data.</text>
</comment>
<gene>
    <name evidence="1" type="ORF">LS71_005370</name>
</gene>
<dbReference type="AlphaFoldDB" id="A0A4U8TAC4"/>